<feature type="domain" description="DNA-directed DNA polymerase family A palm" evidence="2">
    <location>
        <begin position="368"/>
        <end position="803"/>
    </location>
</feature>
<dbReference type="Pfam" id="PF00476">
    <property type="entry name" value="DNA_pol_A"/>
    <property type="match status" value="1"/>
</dbReference>
<gene>
    <name evidence="3" type="ORF">MM415B02179_0012</name>
</gene>
<dbReference type="Gene3D" id="2.170.16.10">
    <property type="entry name" value="Hedgehog/Intein (Hint) domain"/>
    <property type="match status" value="1"/>
</dbReference>
<evidence type="ECO:0000256" key="1">
    <source>
        <dbReference type="ARBA" id="ARBA00022705"/>
    </source>
</evidence>
<dbReference type="InterPro" id="IPR001098">
    <property type="entry name" value="DNA-dir_DNA_pol_A_palm_dom"/>
</dbReference>
<dbReference type="InterPro" id="IPR043502">
    <property type="entry name" value="DNA/RNA_pol_sf"/>
</dbReference>
<dbReference type="GO" id="GO:0016539">
    <property type="term" value="P:intein-mediated protein splicing"/>
    <property type="evidence" value="ECO:0007669"/>
    <property type="project" value="InterPro"/>
</dbReference>
<reference evidence="3" key="1">
    <citation type="submission" date="2020-03" db="EMBL/GenBank/DDBJ databases">
        <title>The deep terrestrial virosphere.</title>
        <authorList>
            <person name="Holmfeldt K."/>
            <person name="Nilsson E."/>
            <person name="Simone D."/>
            <person name="Lopez-Fernandez M."/>
            <person name="Wu X."/>
            <person name="de Brujin I."/>
            <person name="Lundin D."/>
            <person name="Andersson A."/>
            <person name="Bertilsson S."/>
            <person name="Dopson M."/>
        </authorList>
    </citation>
    <scope>NUCLEOTIDE SEQUENCE</scope>
    <source>
        <strain evidence="3">MM415B02179</strain>
    </source>
</reference>
<keyword evidence="1" id="KW-0235">DNA replication</keyword>
<evidence type="ECO:0000259" key="2">
    <source>
        <dbReference type="SMART" id="SM00482"/>
    </source>
</evidence>
<name>A0A6M3KUA2_9ZZZZ</name>
<dbReference type="EMBL" id="MT142592">
    <property type="protein sequence ID" value="QJA85743.1"/>
    <property type="molecule type" value="Genomic_DNA"/>
</dbReference>
<dbReference type="GO" id="GO:0006261">
    <property type="term" value="P:DNA-templated DNA replication"/>
    <property type="evidence" value="ECO:0007669"/>
    <property type="project" value="InterPro"/>
</dbReference>
<dbReference type="PROSITE" id="PS50817">
    <property type="entry name" value="INTEIN_N_TER"/>
    <property type="match status" value="1"/>
</dbReference>
<sequence length="837" mass="93670">MRKVHLDFESRSQTNIWDTGCYVYASDPSTEIVCLAYAVDNEPVKKIRFSDIALYELEDPFEELKSLAIAEDTLFYAHNALFEQLVWRFCMQERFDMPRMPINKWRCTAAKALAHGLPKSLKDAARAMGLGQQKDTRGKYLIQKLSKPQKDGTFCEDPELMAEFEDYCGQDVETERELDHMLPELHPFEQYVWYEDQLINQRGIAVDTEAVDTCLKLIDEETAILKKEIFDLTDGRLEGVSRRLAVLEYFAKKKHPLPDFTKATVENAVKSGALPPDLVEILRVRQQLGMTSVAKYSTLKAATCQDNRLKDILLFHSASTGRWGGKLVQMQNLPKGSIEDTDTAVEMLKTGDLSLVKTMYGNVMNLLSSCIRGMFVAPEGCDLIVSDYSAIEARVLMWFCGQDDAVKMFRDGVDIYVQMAGRIGGNATRQLGKQAVLGCGYGMGHVKFQATCQTYGIQVDEALAQRAVNAYRDTFKKVPAMWYAQERAMKAAIQTKKPITCGRVRWDMDARGRDFLYCTLPSGRRLAFHKPSVEGGSVKYFTTDSYTKKYIKKETYGGKIIENCLAGDTRVVTVGGIKNIVDVKQGDKVWDGENWVSTDGVIKRGTKETGTLAGIRLTAEHKILVGKSWECAIDVGENSWQDALKSGQSLADFGYLKVDPETTAKLLVSVIAEQQWLSIRDNYLEAQAIAGIAAINMQLTPEGSIKTSCPNPYLASGTWPGGKPLKKLWHTTEQQEEVFDLLNCGPNHRFTILSGDGPVVVHNCIQAIARDILAQAMLKAEKAGYKIVLTVHDELVAEVPEKWGSVEEFNKIITAVPEWAGNCPIDAEGWRGKRYKK</sequence>
<organism evidence="3">
    <name type="scientific">viral metagenome</name>
    <dbReference type="NCBI Taxonomy" id="1070528"/>
    <lineage>
        <taxon>unclassified sequences</taxon>
        <taxon>metagenomes</taxon>
        <taxon>organismal metagenomes</taxon>
    </lineage>
</organism>
<dbReference type="InterPro" id="IPR002298">
    <property type="entry name" value="DNA_polymerase_A"/>
</dbReference>
<dbReference type="GO" id="GO:0003677">
    <property type="term" value="F:DNA binding"/>
    <property type="evidence" value="ECO:0007669"/>
    <property type="project" value="InterPro"/>
</dbReference>
<accession>A0A6M3KUA2</accession>
<dbReference type="SUPFAM" id="SSF51294">
    <property type="entry name" value="Hedgehog/intein (Hint) domain"/>
    <property type="match status" value="1"/>
</dbReference>
<dbReference type="GO" id="GO:0006302">
    <property type="term" value="P:double-strand break repair"/>
    <property type="evidence" value="ECO:0007669"/>
    <property type="project" value="TreeGrafter"/>
</dbReference>
<dbReference type="InterPro" id="IPR036844">
    <property type="entry name" value="Hint_dom_sf"/>
</dbReference>
<protein>
    <submittedName>
        <fullName evidence="3">Putative DNA polymerase</fullName>
    </submittedName>
</protein>
<dbReference type="Gene3D" id="3.30.70.370">
    <property type="match status" value="2"/>
</dbReference>
<dbReference type="PANTHER" id="PTHR10133">
    <property type="entry name" value="DNA POLYMERASE I"/>
    <property type="match status" value="1"/>
</dbReference>
<dbReference type="AlphaFoldDB" id="A0A6M3KUA2"/>
<dbReference type="Gene3D" id="1.10.150.20">
    <property type="entry name" value="5' to 3' exonuclease, C-terminal subdomain"/>
    <property type="match status" value="1"/>
</dbReference>
<dbReference type="SUPFAM" id="SSF56672">
    <property type="entry name" value="DNA/RNA polymerases"/>
    <property type="match status" value="2"/>
</dbReference>
<dbReference type="PANTHER" id="PTHR10133:SF27">
    <property type="entry name" value="DNA POLYMERASE NU"/>
    <property type="match status" value="1"/>
</dbReference>
<dbReference type="InterPro" id="IPR006141">
    <property type="entry name" value="Intein_N"/>
</dbReference>
<dbReference type="GO" id="GO:0003887">
    <property type="term" value="F:DNA-directed DNA polymerase activity"/>
    <property type="evidence" value="ECO:0007669"/>
    <property type="project" value="InterPro"/>
</dbReference>
<dbReference type="SMART" id="SM00482">
    <property type="entry name" value="POLAc"/>
    <property type="match status" value="1"/>
</dbReference>
<evidence type="ECO:0000313" key="3">
    <source>
        <dbReference type="EMBL" id="QJA85743.1"/>
    </source>
</evidence>
<proteinExistence type="predicted"/>